<dbReference type="OrthoDB" id="5582699at2"/>
<keyword evidence="1" id="KW-0805">Transcription regulation</keyword>
<keyword evidence="2" id="KW-0238">DNA-binding</keyword>
<evidence type="ECO:0000313" key="5">
    <source>
        <dbReference type="EMBL" id="TRY12901.1"/>
    </source>
</evidence>
<dbReference type="Proteomes" id="UP000318126">
    <property type="component" value="Unassembled WGS sequence"/>
</dbReference>
<dbReference type="Pfam" id="PF12625">
    <property type="entry name" value="Arabinose_bd"/>
    <property type="match status" value="1"/>
</dbReference>
<protein>
    <submittedName>
        <fullName evidence="5">AraC family transcriptional regulator</fullName>
    </submittedName>
</protein>
<dbReference type="AlphaFoldDB" id="A0A553JKD0"/>
<dbReference type="InterPro" id="IPR032687">
    <property type="entry name" value="AraC-type_N"/>
</dbReference>
<reference evidence="6" key="1">
    <citation type="submission" date="2019-07" db="EMBL/GenBank/DDBJ databases">
        <title>Shewanella sp. YLB-08 draft genomic sequence.</title>
        <authorList>
            <person name="Yu L."/>
        </authorList>
    </citation>
    <scope>NUCLEOTIDE SEQUENCE [LARGE SCALE GENOMIC DNA]</scope>
    <source>
        <strain evidence="6">JCM 20706</strain>
    </source>
</reference>
<dbReference type="PANTHER" id="PTHR47894:SF1">
    <property type="entry name" value="HTH-TYPE TRANSCRIPTIONAL REGULATOR VQSM"/>
    <property type="match status" value="1"/>
</dbReference>
<organism evidence="5 6">
    <name type="scientific">Shewanella hanedai</name>
    <name type="common">Alteromonas hanedai</name>
    <dbReference type="NCBI Taxonomy" id="25"/>
    <lineage>
        <taxon>Bacteria</taxon>
        <taxon>Pseudomonadati</taxon>
        <taxon>Pseudomonadota</taxon>
        <taxon>Gammaproteobacteria</taxon>
        <taxon>Alteromonadales</taxon>
        <taxon>Shewanellaceae</taxon>
        <taxon>Shewanella</taxon>
    </lineage>
</organism>
<evidence type="ECO:0000256" key="1">
    <source>
        <dbReference type="ARBA" id="ARBA00023015"/>
    </source>
</evidence>
<dbReference type="SUPFAM" id="SSF46689">
    <property type="entry name" value="Homeodomain-like"/>
    <property type="match status" value="1"/>
</dbReference>
<dbReference type="GO" id="GO:0005829">
    <property type="term" value="C:cytosol"/>
    <property type="evidence" value="ECO:0007669"/>
    <property type="project" value="TreeGrafter"/>
</dbReference>
<evidence type="ECO:0000259" key="4">
    <source>
        <dbReference type="PROSITE" id="PS01124"/>
    </source>
</evidence>
<dbReference type="RefSeq" id="WP_144041618.1">
    <property type="nucleotide sequence ID" value="NZ_BMPL01000023.1"/>
</dbReference>
<dbReference type="GO" id="GO:0000976">
    <property type="term" value="F:transcription cis-regulatory region binding"/>
    <property type="evidence" value="ECO:0007669"/>
    <property type="project" value="TreeGrafter"/>
</dbReference>
<sequence>MKLGDISVLYIEIVIKAMRHLGENVDDILAKYSLDHTALASPDARVTIPKFMRLGHDCIKKSNTPWLGLIMGEMTSVTNLGVAGLLAFSSKDLKQACEQISTYELLNKYNSRGQSYFYVSHSFGMEMGKSRELCLEYDVEDGQGLLMFYSINPYNEYNHFVVDSMLSGWHKVIKTLSGREDAIDKVCFEFPAPAYADKYSEFFNCEVKFNQPNNYLVIKAEALDWPCLNCSAPTFELLRRGAEADLEKVRLGLSFHEKVSRVIGPLLDGTTPTLEQVSEQLNMAPWTVRRKLVDEGGSFQQTLNDTRRTLSISYVRDTALTLGEIAYLLGFGSPTAFQRAFKRWTGEAPGRFRTAKPEKRADR</sequence>
<dbReference type="SMART" id="SM00342">
    <property type="entry name" value="HTH_ARAC"/>
    <property type="match status" value="1"/>
</dbReference>
<dbReference type="Pfam" id="PF12833">
    <property type="entry name" value="HTH_18"/>
    <property type="match status" value="1"/>
</dbReference>
<accession>A0A553JKD0</accession>
<dbReference type="PANTHER" id="PTHR47894">
    <property type="entry name" value="HTH-TYPE TRANSCRIPTIONAL REGULATOR GADX"/>
    <property type="match status" value="1"/>
</dbReference>
<dbReference type="EMBL" id="VKGK01000025">
    <property type="protein sequence ID" value="TRY12901.1"/>
    <property type="molecule type" value="Genomic_DNA"/>
</dbReference>
<proteinExistence type="predicted"/>
<evidence type="ECO:0000313" key="6">
    <source>
        <dbReference type="Proteomes" id="UP000318126"/>
    </source>
</evidence>
<comment type="caution">
    <text evidence="5">The sequence shown here is derived from an EMBL/GenBank/DDBJ whole genome shotgun (WGS) entry which is preliminary data.</text>
</comment>
<keyword evidence="6" id="KW-1185">Reference proteome</keyword>
<dbReference type="InterPro" id="IPR009057">
    <property type="entry name" value="Homeodomain-like_sf"/>
</dbReference>
<keyword evidence="3" id="KW-0804">Transcription</keyword>
<evidence type="ECO:0000256" key="3">
    <source>
        <dbReference type="ARBA" id="ARBA00023163"/>
    </source>
</evidence>
<dbReference type="GO" id="GO:0003700">
    <property type="term" value="F:DNA-binding transcription factor activity"/>
    <property type="evidence" value="ECO:0007669"/>
    <property type="project" value="InterPro"/>
</dbReference>
<name>A0A553JKD0_SHEHA</name>
<gene>
    <name evidence="5" type="ORF">FN961_18285</name>
</gene>
<dbReference type="PROSITE" id="PS01124">
    <property type="entry name" value="HTH_ARAC_FAMILY_2"/>
    <property type="match status" value="1"/>
</dbReference>
<dbReference type="Gene3D" id="1.10.10.60">
    <property type="entry name" value="Homeodomain-like"/>
    <property type="match status" value="1"/>
</dbReference>
<dbReference type="InterPro" id="IPR018060">
    <property type="entry name" value="HTH_AraC"/>
</dbReference>
<feature type="domain" description="HTH araC/xylS-type" evidence="4">
    <location>
        <begin position="257"/>
        <end position="355"/>
    </location>
</feature>
<evidence type="ECO:0000256" key="2">
    <source>
        <dbReference type="ARBA" id="ARBA00023125"/>
    </source>
</evidence>